<proteinExistence type="predicted"/>
<evidence type="ECO:0000256" key="1">
    <source>
        <dbReference type="SAM" id="MobiDB-lite"/>
    </source>
</evidence>
<name>A0AAE1BAP8_9GAST</name>
<gene>
    <name evidence="2" type="ORF">RRG08_043764</name>
</gene>
<evidence type="ECO:0000313" key="2">
    <source>
        <dbReference type="EMBL" id="KAK3801747.1"/>
    </source>
</evidence>
<dbReference type="Proteomes" id="UP001283361">
    <property type="component" value="Unassembled WGS sequence"/>
</dbReference>
<comment type="caution">
    <text evidence="2">The sequence shown here is derived from an EMBL/GenBank/DDBJ whole genome shotgun (WGS) entry which is preliminary data.</text>
</comment>
<dbReference type="AlphaFoldDB" id="A0AAE1BAP8"/>
<feature type="region of interest" description="Disordered" evidence="1">
    <location>
        <begin position="21"/>
        <end position="46"/>
    </location>
</feature>
<reference evidence="2" key="1">
    <citation type="journal article" date="2023" name="G3 (Bethesda)">
        <title>A reference genome for the long-term kleptoplast-retaining sea slug Elysia crispata morphotype clarki.</title>
        <authorList>
            <person name="Eastman K.E."/>
            <person name="Pendleton A.L."/>
            <person name="Shaikh M.A."/>
            <person name="Suttiyut T."/>
            <person name="Ogas R."/>
            <person name="Tomko P."/>
            <person name="Gavelis G."/>
            <person name="Widhalm J.R."/>
            <person name="Wisecaver J.H."/>
        </authorList>
    </citation>
    <scope>NUCLEOTIDE SEQUENCE</scope>
    <source>
        <strain evidence="2">ECLA1</strain>
    </source>
</reference>
<accession>A0AAE1BAP8</accession>
<keyword evidence="3" id="KW-1185">Reference proteome</keyword>
<sequence length="70" mass="7839">MRRMADMKRVLFKQVDSSACHRMTPDDHSGSSRVIQGHSGSPEEIFRCPRRKDGMLCFTAVENNGQDGIG</sequence>
<dbReference type="EMBL" id="JAWDGP010000284">
    <property type="protein sequence ID" value="KAK3801747.1"/>
    <property type="molecule type" value="Genomic_DNA"/>
</dbReference>
<organism evidence="2 3">
    <name type="scientific">Elysia crispata</name>
    <name type="common">lettuce slug</name>
    <dbReference type="NCBI Taxonomy" id="231223"/>
    <lineage>
        <taxon>Eukaryota</taxon>
        <taxon>Metazoa</taxon>
        <taxon>Spiralia</taxon>
        <taxon>Lophotrochozoa</taxon>
        <taxon>Mollusca</taxon>
        <taxon>Gastropoda</taxon>
        <taxon>Heterobranchia</taxon>
        <taxon>Euthyneura</taxon>
        <taxon>Panpulmonata</taxon>
        <taxon>Sacoglossa</taxon>
        <taxon>Placobranchoidea</taxon>
        <taxon>Plakobranchidae</taxon>
        <taxon>Elysia</taxon>
    </lineage>
</organism>
<protein>
    <submittedName>
        <fullName evidence="2">Uncharacterized protein</fullName>
    </submittedName>
</protein>
<evidence type="ECO:0000313" key="3">
    <source>
        <dbReference type="Proteomes" id="UP001283361"/>
    </source>
</evidence>